<dbReference type="InterPro" id="IPR001533">
    <property type="entry name" value="Pterin_deHydtase"/>
</dbReference>
<dbReference type="OrthoDB" id="9800108at2"/>
<dbReference type="EC" id="4.2.1.96" evidence="3"/>
<dbReference type="SUPFAM" id="SSF55248">
    <property type="entry name" value="PCD-like"/>
    <property type="match status" value="1"/>
</dbReference>
<evidence type="ECO:0000313" key="5">
    <source>
        <dbReference type="EMBL" id="RNB85073.1"/>
    </source>
</evidence>
<dbReference type="InterPro" id="IPR036428">
    <property type="entry name" value="PCD_sf"/>
</dbReference>
<evidence type="ECO:0000313" key="6">
    <source>
        <dbReference type="Proteomes" id="UP000271031"/>
    </source>
</evidence>
<dbReference type="GO" id="GO:0008124">
    <property type="term" value="F:4-alpha-hydroxytetrahydrobiopterin dehydratase activity"/>
    <property type="evidence" value="ECO:0007669"/>
    <property type="project" value="UniProtKB-EC"/>
</dbReference>
<reference evidence="5 6" key="1">
    <citation type="submission" date="2018-10" db="EMBL/GenBank/DDBJ databases">
        <title>Phylogenomics of Brevibacillus.</title>
        <authorList>
            <person name="Dunlap C."/>
        </authorList>
    </citation>
    <scope>NUCLEOTIDE SEQUENCE [LARGE SCALE GENOMIC DNA]</scope>
    <source>
        <strain evidence="5 6">JCM 15716</strain>
    </source>
</reference>
<dbReference type="Proteomes" id="UP000271031">
    <property type="component" value="Unassembled WGS sequence"/>
</dbReference>
<dbReference type="GO" id="GO:0006729">
    <property type="term" value="P:tetrahydrobiopterin biosynthetic process"/>
    <property type="evidence" value="ECO:0007669"/>
    <property type="project" value="InterPro"/>
</dbReference>
<dbReference type="Pfam" id="PF01329">
    <property type="entry name" value="Pterin_4a"/>
    <property type="match status" value="1"/>
</dbReference>
<protein>
    <recommendedName>
        <fullName evidence="3">4a-hydroxytetrahydrobiopterin dehydratase</fullName>
        <ecNumber evidence="3">4.2.1.96</ecNumber>
    </recommendedName>
</protein>
<comment type="similarity">
    <text evidence="2">Belongs to the pterin-4-alpha-carbinolamine dehydratase family.</text>
</comment>
<dbReference type="RefSeq" id="WP_122919558.1">
    <property type="nucleotide sequence ID" value="NZ_RHHQ01000015.1"/>
</dbReference>
<proteinExistence type="inferred from homology"/>
<dbReference type="Gene3D" id="3.30.1360.20">
    <property type="entry name" value="Transcriptional coactivator/pterin dehydratase"/>
    <property type="match status" value="1"/>
</dbReference>
<dbReference type="CDD" id="cd00488">
    <property type="entry name" value="PCD_DCoH"/>
    <property type="match status" value="1"/>
</dbReference>
<dbReference type="PANTHER" id="PTHR12599">
    <property type="entry name" value="PTERIN-4-ALPHA-CARBINOLAMINE DEHYDRATASE"/>
    <property type="match status" value="1"/>
</dbReference>
<comment type="catalytic activity">
    <reaction evidence="1">
        <text>(4aS,6R)-4a-hydroxy-L-erythro-5,6,7,8-tetrahydrobiopterin = (6R)-L-erythro-6,7-dihydrobiopterin + H2O</text>
        <dbReference type="Rhea" id="RHEA:11920"/>
        <dbReference type="ChEBI" id="CHEBI:15377"/>
        <dbReference type="ChEBI" id="CHEBI:15642"/>
        <dbReference type="ChEBI" id="CHEBI:43120"/>
        <dbReference type="EC" id="4.2.1.96"/>
    </reaction>
</comment>
<gene>
    <name evidence="5" type="ORF">EDM56_19375</name>
</gene>
<evidence type="ECO:0000256" key="4">
    <source>
        <dbReference type="ARBA" id="ARBA00023239"/>
    </source>
</evidence>
<keyword evidence="4" id="KW-0456">Lyase</keyword>
<evidence type="ECO:0000256" key="3">
    <source>
        <dbReference type="ARBA" id="ARBA00013252"/>
    </source>
</evidence>
<dbReference type="AlphaFoldDB" id="A0A3M8DAU4"/>
<evidence type="ECO:0000256" key="1">
    <source>
        <dbReference type="ARBA" id="ARBA00001554"/>
    </source>
</evidence>
<accession>A0A3M8DAU4</accession>
<sequence>MTKLTIDQVKFNLGKVPGWSLTDDERALTQSFTCTPFPKAMEFVNRVASYLEQDHDHAEIRIAGDRVSFVLSSKKANGLTGKDFAIAQAINKLSR</sequence>
<dbReference type="EMBL" id="RHHQ01000015">
    <property type="protein sequence ID" value="RNB85073.1"/>
    <property type="molecule type" value="Genomic_DNA"/>
</dbReference>
<organism evidence="5 6">
    <name type="scientific">Brevibacillus fluminis</name>
    <dbReference type="NCBI Taxonomy" id="511487"/>
    <lineage>
        <taxon>Bacteria</taxon>
        <taxon>Bacillati</taxon>
        <taxon>Bacillota</taxon>
        <taxon>Bacilli</taxon>
        <taxon>Bacillales</taxon>
        <taxon>Paenibacillaceae</taxon>
        <taxon>Brevibacillus</taxon>
    </lineage>
</organism>
<name>A0A3M8DAU4_9BACL</name>
<keyword evidence="6" id="KW-1185">Reference proteome</keyword>
<evidence type="ECO:0000256" key="2">
    <source>
        <dbReference type="ARBA" id="ARBA00006472"/>
    </source>
</evidence>
<dbReference type="PANTHER" id="PTHR12599:SF0">
    <property type="entry name" value="PTERIN-4-ALPHA-CARBINOLAMINE DEHYDRATASE"/>
    <property type="match status" value="1"/>
</dbReference>
<comment type="caution">
    <text evidence="5">The sequence shown here is derived from an EMBL/GenBank/DDBJ whole genome shotgun (WGS) entry which is preliminary data.</text>
</comment>